<dbReference type="InterPro" id="IPR036390">
    <property type="entry name" value="WH_DNA-bd_sf"/>
</dbReference>
<dbReference type="EMBL" id="MFEJ01000030">
    <property type="protein sequence ID" value="OGE79723.1"/>
    <property type="molecule type" value="Genomic_DNA"/>
</dbReference>
<evidence type="ECO:0000256" key="1">
    <source>
        <dbReference type="ARBA" id="ARBA00023015"/>
    </source>
</evidence>
<sequence>MTKIIYIIIALIVGYLIGRYTTKSDNLPEKEKRLQQIMDLLDKQDQITNNEVEKLLGISDASAERYLNELEKRGKLVQIGKTGTKVSYRKRA</sequence>
<evidence type="ECO:0000313" key="6">
    <source>
        <dbReference type="Proteomes" id="UP000176233"/>
    </source>
</evidence>
<gene>
    <name evidence="5" type="ORF">A2660_01535</name>
</gene>
<dbReference type="SUPFAM" id="SSF46785">
    <property type="entry name" value="Winged helix' DNA-binding domain"/>
    <property type="match status" value="1"/>
</dbReference>
<keyword evidence="3" id="KW-0472">Membrane</keyword>
<feature type="transmembrane region" description="Helical" evidence="3">
    <location>
        <begin position="6"/>
        <end position="22"/>
    </location>
</feature>
<evidence type="ECO:0000256" key="3">
    <source>
        <dbReference type="SAM" id="Phobius"/>
    </source>
</evidence>
<accession>A0A1F5NQ72</accession>
<proteinExistence type="predicted"/>
<protein>
    <recommendedName>
        <fullName evidence="4">HTH deoR-type domain-containing protein</fullName>
    </recommendedName>
</protein>
<dbReference type="Gene3D" id="1.10.10.10">
    <property type="entry name" value="Winged helix-like DNA-binding domain superfamily/Winged helix DNA-binding domain"/>
    <property type="match status" value="1"/>
</dbReference>
<dbReference type="PROSITE" id="PS51000">
    <property type="entry name" value="HTH_DEOR_2"/>
    <property type="match status" value="1"/>
</dbReference>
<reference evidence="5 6" key="1">
    <citation type="journal article" date="2016" name="Nat. Commun.">
        <title>Thousands of microbial genomes shed light on interconnected biogeochemical processes in an aquifer system.</title>
        <authorList>
            <person name="Anantharaman K."/>
            <person name="Brown C.T."/>
            <person name="Hug L.A."/>
            <person name="Sharon I."/>
            <person name="Castelle C.J."/>
            <person name="Probst A.J."/>
            <person name="Thomas B.C."/>
            <person name="Singh A."/>
            <person name="Wilkins M.J."/>
            <person name="Karaoz U."/>
            <person name="Brodie E.L."/>
            <person name="Williams K.H."/>
            <person name="Hubbard S.S."/>
            <person name="Banfield J.F."/>
        </authorList>
    </citation>
    <scope>NUCLEOTIDE SEQUENCE [LARGE SCALE GENOMIC DNA]</scope>
</reference>
<dbReference type="GO" id="GO:0003700">
    <property type="term" value="F:DNA-binding transcription factor activity"/>
    <property type="evidence" value="ECO:0007669"/>
    <property type="project" value="InterPro"/>
</dbReference>
<dbReference type="InterPro" id="IPR001034">
    <property type="entry name" value="DeoR_HTH"/>
</dbReference>
<keyword evidence="2" id="KW-0804">Transcription</keyword>
<keyword evidence="3" id="KW-1133">Transmembrane helix</keyword>
<comment type="caution">
    <text evidence="5">The sequence shown here is derived from an EMBL/GenBank/DDBJ whole genome shotgun (WGS) entry which is preliminary data.</text>
</comment>
<evidence type="ECO:0000256" key="2">
    <source>
        <dbReference type="ARBA" id="ARBA00023163"/>
    </source>
</evidence>
<dbReference type="Proteomes" id="UP000176233">
    <property type="component" value="Unassembled WGS sequence"/>
</dbReference>
<dbReference type="InterPro" id="IPR036388">
    <property type="entry name" value="WH-like_DNA-bd_sf"/>
</dbReference>
<keyword evidence="3" id="KW-0812">Transmembrane</keyword>
<evidence type="ECO:0000259" key="4">
    <source>
        <dbReference type="PROSITE" id="PS51000"/>
    </source>
</evidence>
<organism evidence="5 6">
    <name type="scientific">Candidatus Doudnabacteria bacterium RIFCSPHIGHO2_01_FULL_45_18</name>
    <dbReference type="NCBI Taxonomy" id="1817823"/>
    <lineage>
        <taxon>Bacteria</taxon>
        <taxon>Candidatus Doudnaibacteriota</taxon>
    </lineage>
</organism>
<evidence type="ECO:0000313" key="5">
    <source>
        <dbReference type="EMBL" id="OGE79723.1"/>
    </source>
</evidence>
<dbReference type="AlphaFoldDB" id="A0A1F5NQ72"/>
<dbReference type="InterPro" id="IPR010382">
    <property type="entry name" value="DUF977"/>
</dbReference>
<dbReference type="Pfam" id="PF06163">
    <property type="entry name" value="DUF977"/>
    <property type="match status" value="1"/>
</dbReference>
<keyword evidence="1" id="KW-0805">Transcription regulation</keyword>
<feature type="domain" description="HTH deoR-type" evidence="4">
    <location>
        <begin position="30"/>
        <end position="85"/>
    </location>
</feature>
<name>A0A1F5NQ72_9BACT</name>